<reference evidence="2" key="1">
    <citation type="submission" date="2013-06" db="EMBL/GenBank/DDBJ databases">
        <authorList>
            <person name="Zhao Q."/>
        </authorList>
    </citation>
    <scope>NUCLEOTIDE SEQUENCE</scope>
    <source>
        <strain evidence="2">cv. W1943</strain>
    </source>
</reference>
<dbReference type="PANTHER" id="PTHR47590">
    <property type="entry name" value="F-BOX/KELCH-REPEAT PROTEIN SKIP25"/>
    <property type="match status" value="1"/>
</dbReference>
<dbReference type="Gene3D" id="2.120.10.80">
    <property type="entry name" value="Kelch-type beta propeller"/>
    <property type="match status" value="1"/>
</dbReference>
<accession>A0A0E0MXQ7</accession>
<dbReference type="InterPro" id="IPR011043">
    <property type="entry name" value="Gal_Oxase/kelch_b-propeller"/>
</dbReference>
<name>A0A0E0MXQ7_ORYRU</name>
<reference evidence="1" key="2">
    <citation type="submission" date="2015-06" db="UniProtKB">
        <authorList>
            <consortium name="EnsemblPlants"/>
        </authorList>
    </citation>
    <scope>IDENTIFICATION</scope>
</reference>
<evidence type="ECO:0000313" key="1">
    <source>
        <dbReference type="EnsemblPlants" id="ORUFI01G21090.1"/>
    </source>
</evidence>
<dbReference type="SUPFAM" id="SSF50965">
    <property type="entry name" value="Galactose oxidase, central domain"/>
    <property type="match status" value="1"/>
</dbReference>
<dbReference type="eggNOG" id="KOG1072">
    <property type="taxonomic scope" value="Eukaryota"/>
</dbReference>
<dbReference type="Proteomes" id="UP000008022">
    <property type="component" value="Unassembled WGS sequence"/>
</dbReference>
<keyword evidence="2" id="KW-1185">Reference proteome</keyword>
<dbReference type="InterPro" id="IPR015915">
    <property type="entry name" value="Kelch-typ_b-propeller"/>
</dbReference>
<evidence type="ECO:0008006" key="3">
    <source>
        <dbReference type="Google" id="ProtNLM"/>
    </source>
</evidence>
<proteinExistence type="predicted"/>
<protein>
    <recommendedName>
        <fullName evidence="3">F-box/kelch-repeat protein</fullName>
    </recommendedName>
</protein>
<dbReference type="Gramene" id="ORUFI01G21090.1">
    <property type="protein sequence ID" value="ORUFI01G21090.1"/>
    <property type="gene ID" value="ORUFI01G21090"/>
</dbReference>
<dbReference type="EnsemblPlants" id="ORUFI01G21090.1">
    <property type="protein sequence ID" value="ORUFI01G21090.1"/>
    <property type="gene ID" value="ORUFI01G21090"/>
</dbReference>
<evidence type="ECO:0000313" key="2">
    <source>
        <dbReference type="Proteomes" id="UP000008022"/>
    </source>
</evidence>
<dbReference type="STRING" id="4529.A0A0E0MXQ7"/>
<dbReference type="PANTHER" id="PTHR47590:SF7">
    <property type="entry name" value="OS06G0711700 PROTEIN"/>
    <property type="match status" value="1"/>
</dbReference>
<dbReference type="AlphaFoldDB" id="A0A0E0MXQ7"/>
<sequence length="217" mass="23418">MAPWPPIEEQRAGLAPRRKYPYFYPSSTSVGDQRRGDSWCTAGAARGRVFVAGGVCAGYEPAVACSGALWDPAASPPAAAWAPILPPHDERFSRDAAEAVCSGGKVCMVNLRGRGAKECVVFDLRADRWEDMPPGMFAGWKGPAAASLPDDGETIYVVDEERGALTAYDWGTARWRMVAESERLKGATVGELRARRQVDEGAKGNLSKVAFRHVTFG</sequence>
<organism evidence="1 2">
    <name type="scientific">Oryza rufipogon</name>
    <name type="common">Brownbeard rice</name>
    <name type="synonym">Asian wild rice</name>
    <dbReference type="NCBI Taxonomy" id="4529"/>
    <lineage>
        <taxon>Eukaryota</taxon>
        <taxon>Viridiplantae</taxon>
        <taxon>Streptophyta</taxon>
        <taxon>Embryophyta</taxon>
        <taxon>Tracheophyta</taxon>
        <taxon>Spermatophyta</taxon>
        <taxon>Magnoliopsida</taxon>
        <taxon>Liliopsida</taxon>
        <taxon>Poales</taxon>
        <taxon>Poaceae</taxon>
        <taxon>BOP clade</taxon>
        <taxon>Oryzoideae</taxon>
        <taxon>Oryzeae</taxon>
        <taxon>Oryzinae</taxon>
        <taxon>Oryza</taxon>
    </lineage>
</organism>
<dbReference type="HOGENOM" id="CLU_1274040_0_0_1"/>